<dbReference type="EMBL" id="BLAE01000058">
    <property type="protein sequence ID" value="GES14396.1"/>
    <property type="molecule type" value="Genomic_DNA"/>
</dbReference>
<comment type="caution">
    <text evidence="2">The sequence shown here is derived from an EMBL/GenBank/DDBJ whole genome shotgun (WGS) entry which is preliminary data.</text>
</comment>
<sequence length="177" mass="18662">MLTGAAVPEHRADEAKGRGPAYVADAAHADGAHGHGSAAPEAVPTPVQLDGSAAGLSHLVDPSVTRSAVKIDGPRSEAKRPKTALPLEGRFDPVPVAVRVDTSKWETAAPDGEWFATEGAHADRWGEILNGDDSTRSLADQLHHHEGKLDGIGPAYYADAEQLEQINQEMSGINVWP</sequence>
<gene>
    <name evidence="2" type="ORF">Amac_079930</name>
</gene>
<accession>A0A5M3X143</accession>
<keyword evidence="3" id="KW-1185">Reference proteome</keyword>
<organism evidence="2 3">
    <name type="scientific">Acrocarpospora macrocephala</name>
    <dbReference type="NCBI Taxonomy" id="150177"/>
    <lineage>
        <taxon>Bacteria</taxon>
        <taxon>Bacillati</taxon>
        <taxon>Actinomycetota</taxon>
        <taxon>Actinomycetes</taxon>
        <taxon>Streptosporangiales</taxon>
        <taxon>Streptosporangiaceae</taxon>
        <taxon>Acrocarpospora</taxon>
    </lineage>
</organism>
<evidence type="ECO:0000256" key="1">
    <source>
        <dbReference type="SAM" id="MobiDB-lite"/>
    </source>
</evidence>
<protein>
    <submittedName>
        <fullName evidence="2">Uncharacterized protein</fullName>
    </submittedName>
</protein>
<dbReference type="Proteomes" id="UP000331127">
    <property type="component" value="Unassembled WGS sequence"/>
</dbReference>
<feature type="compositionally biased region" description="Basic and acidic residues" evidence="1">
    <location>
        <begin position="8"/>
        <end position="17"/>
    </location>
</feature>
<feature type="region of interest" description="Disordered" evidence="1">
    <location>
        <begin position="1"/>
        <end position="49"/>
    </location>
</feature>
<dbReference type="AlphaFoldDB" id="A0A5M3X143"/>
<proteinExistence type="predicted"/>
<evidence type="ECO:0000313" key="3">
    <source>
        <dbReference type="Proteomes" id="UP000331127"/>
    </source>
</evidence>
<reference evidence="2 3" key="1">
    <citation type="submission" date="2019-10" db="EMBL/GenBank/DDBJ databases">
        <title>Whole genome shotgun sequence of Acrocarpospora macrocephala NBRC 16266.</title>
        <authorList>
            <person name="Ichikawa N."/>
            <person name="Kimura A."/>
            <person name="Kitahashi Y."/>
            <person name="Komaki H."/>
            <person name="Oguchi A."/>
        </authorList>
    </citation>
    <scope>NUCLEOTIDE SEQUENCE [LARGE SCALE GENOMIC DNA]</scope>
    <source>
        <strain evidence="2 3">NBRC 16266</strain>
    </source>
</reference>
<name>A0A5M3X143_9ACTN</name>
<evidence type="ECO:0000313" key="2">
    <source>
        <dbReference type="EMBL" id="GES14396.1"/>
    </source>
</evidence>